<dbReference type="GeneID" id="68917567"/>
<reference evidence="1 2" key="2">
    <citation type="journal article" date="2011" name="PLoS Genet.">
        <title>Caenorhabditis briggsae recombinant inbred line genotypes reveal inter-strain incompatibility and the evolution of recombination.</title>
        <authorList>
            <person name="Ross J.A."/>
            <person name="Koboldt D.C."/>
            <person name="Staisch J.E."/>
            <person name="Chamberlin H.M."/>
            <person name="Gupta B.P."/>
            <person name="Miller R.D."/>
            <person name="Baird S.E."/>
            <person name="Haag E.S."/>
        </authorList>
    </citation>
    <scope>NUCLEOTIDE SEQUENCE [LARGE SCALE GENOMIC DNA]</scope>
    <source>
        <strain evidence="1 2">AF16</strain>
    </source>
</reference>
<protein>
    <submittedName>
        <fullName evidence="1">Protein CBG26085</fullName>
    </submittedName>
</protein>
<reference evidence="1 2" key="1">
    <citation type="journal article" date="2003" name="PLoS Biol.">
        <title>The genome sequence of Caenorhabditis briggsae: a platform for comparative genomics.</title>
        <authorList>
            <person name="Stein L.D."/>
            <person name="Bao Z."/>
            <person name="Blasiar D."/>
            <person name="Blumenthal T."/>
            <person name="Brent M.R."/>
            <person name="Chen N."/>
            <person name="Chinwalla A."/>
            <person name="Clarke L."/>
            <person name="Clee C."/>
            <person name="Coghlan A."/>
            <person name="Coulson A."/>
            <person name="D'Eustachio P."/>
            <person name="Fitch D.H."/>
            <person name="Fulton L.A."/>
            <person name="Fulton R.E."/>
            <person name="Griffiths-Jones S."/>
            <person name="Harris T.W."/>
            <person name="Hillier L.W."/>
            <person name="Kamath R."/>
            <person name="Kuwabara P.E."/>
            <person name="Mardis E.R."/>
            <person name="Marra M.A."/>
            <person name="Miner T.L."/>
            <person name="Minx P."/>
            <person name="Mullikin J.C."/>
            <person name="Plumb R.W."/>
            <person name="Rogers J."/>
            <person name="Schein J.E."/>
            <person name="Sohrmann M."/>
            <person name="Spieth J."/>
            <person name="Stajich J.E."/>
            <person name="Wei C."/>
            <person name="Willey D."/>
            <person name="Wilson R.K."/>
            <person name="Durbin R."/>
            <person name="Waterston R.H."/>
        </authorList>
    </citation>
    <scope>NUCLEOTIDE SEQUENCE [LARGE SCALE GENOMIC DNA]</scope>
    <source>
        <strain evidence="1 2">AF16</strain>
    </source>
</reference>
<accession>B6IJJ5</accession>
<dbReference type="AlphaFoldDB" id="B6IJJ5"/>
<name>B6IJJ5_CAEBR</name>
<gene>
    <name evidence="1" type="ORF">CBG26085</name>
    <name evidence="1" type="ORF">CBG_26085</name>
</gene>
<dbReference type="KEGG" id="cbr:CBG_26085"/>
<dbReference type="EMBL" id="HE601055">
    <property type="protein sequence ID" value="CAS00075.1"/>
    <property type="molecule type" value="Genomic_DNA"/>
</dbReference>
<sequence length="60" mass="6530">MPAPSAPLTHTIHPHTSGSAFPSSSIYNNAYVDCRPFSGVWSSSVKFPITLKILEKVKQT</sequence>
<dbReference type="HOGENOM" id="CLU_2943901_0_0_1"/>
<proteinExistence type="predicted"/>
<dbReference type="Proteomes" id="UP000008549">
    <property type="component" value="Unassembled WGS sequence"/>
</dbReference>
<evidence type="ECO:0000313" key="1">
    <source>
        <dbReference type="EMBL" id="CAS00075.1"/>
    </source>
</evidence>
<dbReference type="InParanoid" id="B6IJJ5"/>
<keyword evidence="2" id="KW-1185">Reference proteome</keyword>
<organism evidence="1 2">
    <name type="scientific">Caenorhabditis briggsae</name>
    <dbReference type="NCBI Taxonomy" id="6238"/>
    <lineage>
        <taxon>Eukaryota</taxon>
        <taxon>Metazoa</taxon>
        <taxon>Ecdysozoa</taxon>
        <taxon>Nematoda</taxon>
        <taxon>Chromadorea</taxon>
        <taxon>Rhabditida</taxon>
        <taxon>Rhabditina</taxon>
        <taxon>Rhabditomorpha</taxon>
        <taxon>Rhabditoidea</taxon>
        <taxon>Rhabditidae</taxon>
        <taxon>Peloderinae</taxon>
        <taxon>Caenorhabditis</taxon>
    </lineage>
</organism>
<dbReference type="RefSeq" id="XP_045099635.1">
    <property type="nucleotide sequence ID" value="XM_045243300.1"/>
</dbReference>
<dbReference type="CTD" id="68917567"/>
<evidence type="ECO:0000313" key="2">
    <source>
        <dbReference type="Proteomes" id="UP000008549"/>
    </source>
</evidence>